<dbReference type="GO" id="GO:0140359">
    <property type="term" value="F:ABC-type transporter activity"/>
    <property type="evidence" value="ECO:0007669"/>
    <property type="project" value="InterPro"/>
</dbReference>
<reference evidence="10" key="2">
    <citation type="journal article" date="2021" name="PeerJ">
        <title>Extensive microbial diversity within the chicken gut microbiome revealed by metagenomics and culture.</title>
        <authorList>
            <person name="Gilroy R."/>
            <person name="Ravi A."/>
            <person name="Getino M."/>
            <person name="Pursley I."/>
            <person name="Horton D.L."/>
            <person name="Alikhan N.F."/>
            <person name="Baker D."/>
            <person name="Gharbi K."/>
            <person name="Hall N."/>
            <person name="Watson M."/>
            <person name="Adriaenssens E.M."/>
            <person name="Foster-Nyarko E."/>
            <person name="Jarju S."/>
            <person name="Secka A."/>
            <person name="Antonio M."/>
            <person name="Oren A."/>
            <person name="Chaudhuri R.R."/>
            <person name="La Ragione R."/>
            <person name="Hildebrand F."/>
            <person name="Pallen M.J."/>
        </authorList>
    </citation>
    <scope>NUCLEOTIDE SEQUENCE</scope>
    <source>
        <strain evidence="10">D3-1215</strain>
    </source>
</reference>
<comment type="subcellular location">
    <subcellularLocation>
        <location evidence="1">Cell membrane</location>
        <topology evidence="1">Multi-pass membrane protein</topology>
    </subcellularLocation>
</comment>
<keyword evidence="7 8" id="KW-0472">Membrane</keyword>
<evidence type="ECO:0000256" key="1">
    <source>
        <dbReference type="ARBA" id="ARBA00004651"/>
    </source>
</evidence>
<feature type="transmembrane region" description="Helical" evidence="8">
    <location>
        <begin position="21"/>
        <end position="42"/>
    </location>
</feature>
<dbReference type="PANTHER" id="PTHR30294:SF29">
    <property type="entry name" value="MULTIDRUG ABC TRANSPORTER PERMEASE YBHS-RELATED"/>
    <property type="match status" value="1"/>
</dbReference>
<organism evidence="10 11">
    <name type="scientific">Candidatus Enterocola intestinipullorum</name>
    <dbReference type="NCBI Taxonomy" id="2840783"/>
    <lineage>
        <taxon>Bacteria</taxon>
        <taxon>Pseudomonadati</taxon>
        <taxon>Bacteroidota</taxon>
        <taxon>Bacteroidia</taxon>
        <taxon>Bacteroidales</taxon>
        <taxon>Candidatus Enterocola</taxon>
    </lineage>
</organism>
<feature type="domain" description="ABC transmembrane type-2" evidence="9">
    <location>
        <begin position="115"/>
        <end position="366"/>
    </location>
</feature>
<feature type="transmembrane region" description="Helical" evidence="8">
    <location>
        <begin position="340"/>
        <end position="360"/>
    </location>
</feature>
<keyword evidence="5 8" id="KW-0812">Transmembrane</keyword>
<sequence>MTQFEAFVRKEFFHIFRDTRTLLIIVGMPIVLITLFGFALSLEIRNVNVAIMAKQNDPMINRLADRINRSDCFEVTDVVSSEAAVDSLMRRDVVDAVLMFDSGFSSQLLRDGAKLSVVSDASNPLLAPSEAMYLIQAVNNFFADEFEGMAQPQAGLTTNVRMLYNPQLKSSYNFVPGVMGLILMIICALMTSVTIVREKESGTMEVLLVSPVRKLTMLVAKMIPYFVIATAVLIIVLILAYTVLKVPLSGGLGLILGISLLYIILSLALGLLVSTFTKTQLSATLICGMVFIVPSMFLSDLVFPIENFPVVFKWMAQIIPAKWYIGAIRKVMIEGVSIMYVWKDIVIMAAMTVILIGLSFRNYKERL</sequence>
<dbReference type="InterPro" id="IPR013525">
    <property type="entry name" value="ABC2_TM"/>
</dbReference>
<keyword evidence="6 8" id="KW-1133">Transmembrane helix</keyword>
<dbReference type="InterPro" id="IPR047817">
    <property type="entry name" value="ABC2_TM_bact-type"/>
</dbReference>
<dbReference type="AlphaFoldDB" id="A0A9D9EFN0"/>
<dbReference type="Proteomes" id="UP000823637">
    <property type="component" value="Unassembled WGS sequence"/>
</dbReference>
<evidence type="ECO:0000256" key="2">
    <source>
        <dbReference type="ARBA" id="ARBA00007783"/>
    </source>
</evidence>
<dbReference type="Pfam" id="PF12698">
    <property type="entry name" value="ABC2_membrane_3"/>
    <property type="match status" value="1"/>
</dbReference>
<evidence type="ECO:0000259" key="9">
    <source>
        <dbReference type="PROSITE" id="PS51012"/>
    </source>
</evidence>
<evidence type="ECO:0000256" key="3">
    <source>
        <dbReference type="ARBA" id="ARBA00022448"/>
    </source>
</evidence>
<dbReference type="GO" id="GO:0005886">
    <property type="term" value="C:plasma membrane"/>
    <property type="evidence" value="ECO:0007669"/>
    <property type="project" value="UniProtKB-SubCell"/>
</dbReference>
<evidence type="ECO:0000256" key="7">
    <source>
        <dbReference type="ARBA" id="ARBA00023136"/>
    </source>
</evidence>
<evidence type="ECO:0000256" key="8">
    <source>
        <dbReference type="SAM" id="Phobius"/>
    </source>
</evidence>
<keyword evidence="3" id="KW-0813">Transport</keyword>
<protein>
    <submittedName>
        <fullName evidence="10">ABC transporter permease</fullName>
    </submittedName>
</protein>
<evidence type="ECO:0000256" key="5">
    <source>
        <dbReference type="ARBA" id="ARBA00022692"/>
    </source>
</evidence>
<comment type="caution">
    <text evidence="10">The sequence shown here is derived from an EMBL/GenBank/DDBJ whole genome shotgun (WGS) entry which is preliminary data.</text>
</comment>
<feature type="transmembrane region" description="Helical" evidence="8">
    <location>
        <begin position="285"/>
        <end position="305"/>
    </location>
</feature>
<dbReference type="InterPro" id="IPR051449">
    <property type="entry name" value="ABC-2_transporter_component"/>
</dbReference>
<feature type="transmembrane region" description="Helical" evidence="8">
    <location>
        <begin position="223"/>
        <end position="244"/>
    </location>
</feature>
<keyword evidence="4" id="KW-1003">Cell membrane</keyword>
<name>A0A9D9EFN0_9BACT</name>
<evidence type="ECO:0000313" key="10">
    <source>
        <dbReference type="EMBL" id="MBO8446653.1"/>
    </source>
</evidence>
<evidence type="ECO:0000256" key="4">
    <source>
        <dbReference type="ARBA" id="ARBA00022475"/>
    </source>
</evidence>
<comment type="similarity">
    <text evidence="2">Belongs to the ABC-2 integral membrane protein family.</text>
</comment>
<dbReference type="PROSITE" id="PS51012">
    <property type="entry name" value="ABC_TM2"/>
    <property type="match status" value="1"/>
</dbReference>
<feature type="transmembrane region" description="Helical" evidence="8">
    <location>
        <begin position="174"/>
        <end position="196"/>
    </location>
</feature>
<reference evidence="10" key="1">
    <citation type="submission" date="2020-10" db="EMBL/GenBank/DDBJ databases">
        <authorList>
            <person name="Gilroy R."/>
        </authorList>
    </citation>
    <scope>NUCLEOTIDE SEQUENCE</scope>
    <source>
        <strain evidence="10">D3-1215</strain>
    </source>
</reference>
<accession>A0A9D9EFN0</accession>
<proteinExistence type="inferred from homology"/>
<evidence type="ECO:0000256" key="6">
    <source>
        <dbReference type="ARBA" id="ARBA00022989"/>
    </source>
</evidence>
<dbReference type="PANTHER" id="PTHR30294">
    <property type="entry name" value="MEMBRANE COMPONENT OF ABC TRANSPORTER YHHJ-RELATED"/>
    <property type="match status" value="1"/>
</dbReference>
<feature type="transmembrane region" description="Helical" evidence="8">
    <location>
        <begin position="250"/>
        <end position="273"/>
    </location>
</feature>
<evidence type="ECO:0000313" key="11">
    <source>
        <dbReference type="Proteomes" id="UP000823637"/>
    </source>
</evidence>
<dbReference type="EMBL" id="JADIMR010000038">
    <property type="protein sequence ID" value="MBO8446653.1"/>
    <property type="molecule type" value="Genomic_DNA"/>
</dbReference>
<gene>
    <name evidence="10" type="ORF">IAC32_02775</name>
</gene>